<dbReference type="Pfam" id="PF25372">
    <property type="entry name" value="DUF7885"/>
    <property type="match status" value="1"/>
</dbReference>
<comment type="caution">
    <text evidence="3">The sequence shown here is derived from an EMBL/GenBank/DDBJ whole genome shotgun (WGS) entry which is preliminary data.</text>
</comment>
<dbReference type="InterPro" id="IPR032675">
    <property type="entry name" value="LRR_dom_sf"/>
</dbReference>
<accession>A0ABR0XS56</accession>
<dbReference type="Proteomes" id="UP001318860">
    <property type="component" value="Unassembled WGS sequence"/>
</dbReference>
<dbReference type="EMBL" id="JABTTQ020000002">
    <property type="protein sequence ID" value="KAK6161870.1"/>
    <property type="molecule type" value="Genomic_DNA"/>
</dbReference>
<sequence>MERLSDDLLALILDKFEDPIDRKSFSQVCKNWLRVEGLHRSTLQVFEPDLIPNFLPRFPNLLKFQASTPIRNSLIQFLANTCPIIQVLNLNYKETGDLRCEIVGEDDFDDEGLCDIARGCRDLRKVLLRRRSGIGNHGVVSLVGFSGNLRNLDLGFCRRVSDEALESIGGLKYLEVLNLQGCWLITDMGLAFLAKGYLCNTLRILNIAECDQITDCGLIYLKEMSCLEELNLAECGPKVTDIGFEMAVATFSTLKKLNMSWLINVSHVTMVALARNCRNLEVLDLSGCELVTETVFRAFARHGSLKELIWTDNIFAITGHDLEHLVFGCSTLERIVLDKRFRVWILMGSVERILRRNCVLEWG</sequence>
<dbReference type="PANTHER" id="PTHR13318">
    <property type="entry name" value="PARTNER OF PAIRED, ISOFORM B-RELATED"/>
    <property type="match status" value="1"/>
</dbReference>
<dbReference type="SMART" id="SM00367">
    <property type="entry name" value="LRR_CC"/>
    <property type="match status" value="6"/>
</dbReference>
<feature type="domain" description="COI1 F-box" evidence="1">
    <location>
        <begin position="3"/>
        <end position="41"/>
    </location>
</feature>
<dbReference type="CDD" id="cd22159">
    <property type="entry name" value="F-box_AtTIR1-like"/>
    <property type="match status" value="1"/>
</dbReference>
<feature type="domain" description="F-box/LRR-repeat protein 15-like leucin rich repeat" evidence="2">
    <location>
        <begin position="109"/>
        <end position="301"/>
    </location>
</feature>
<dbReference type="InterPro" id="IPR041567">
    <property type="entry name" value="COI1_F-box"/>
</dbReference>
<dbReference type="Gene3D" id="1.20.1280.50">
    <property type="match status" value="1"/>
</dbReference>
<protein>
    <submittedName>
        <fullName evidence="3">Uncharacterized protein</fullName>
    </submittedName>
</protein>
<dbReference type="SUPFAM" id="SSF52047">
    <property type="entry name" value="RNI-like"/>
    <property type="match status" value="1"/>
</dbReference>
<evidence type="ECO:0000313" key="4">
    <source>
        <dbReference type="Proteomes" id="UP001318860"/>
    </source>
</evidence>
<reference evidence="3 4" key="1">
    <citation type="journal article" date="2021" name="Comput. Struct. Biotechnol. J.">
        <title>De novo genome assembly of the potent medicinal plant Rehmannia glutinosa using nanopore technology.</title>
        <authorList>
            <person name="Ma L."/>
            <person name="Dong C."/>
            <person name="Song C."/>
            <person name="Wang X."/>
            <person name="Zheng X."/>
            <person name="Niu Y."/>
            <person name="Chen S."/>
            <person name="Feng W."/>
        </authorList>
    </citation>
    <scope>NUCLEOTIDE SEQUENCE [LARGE SCALE GENOMIC DNA]</scope>
    <source>
        <strain evidence="3">DH-2019</strain>
    </source>
</reference>
<proteinExistence type="predicted"/>
<evidence type="ECO:0000259" key="1">
    <source>
        <dbReference type="Pfam" id="PF18511"/>
    </source>
</evidence>
<keyword evidence="4" id="KW-1185">Reference proteome</keyword>
<dbReference type="InterPro" id="IPR006553">
    <property type="entry name" value="Leu-rich_rpt_Cys-con_subtyp"/>
</dbReference>
<name>A0ABR0XS56_REHGL</name>
<evidence type="ECO:0000313" key="3">
    <source>
        <dbReference type="EMBL" id="KAK6161870.1"/>
    </source>
</evidence>
<evidence type="ECO:0000259" key="2">
    <source>
        <dbReference type="Pfam" id="PF25372"/>
    </source>
</evidence>
<organism evidence="3 4">
    <name type="scientific">Rehmannia glutinosa</name>
    <name type="common">Chinese foxglove</name>
    <dbReference type="NCBI Taxonomy" id="99300"/>
    <lineage>
        <taxon>Eukaryota</taxon>
        <taxon>Viridiplantae</taxon>
        <taxon>Streptophyta</taxon>
        <taxon>Embryophyta</taxon>
        <taxon>Tracheophyta</taxon>
        <taxon>Spermatophyta</taxon>
        <taxon>Magnoliopsida</taxon>
        <taxon>eudicotyledons</taxon>
        <taxon>Gunneridae</taxon>
        <taxon>Pentapetalae</taxon>
        <taxon>asterids</taxon>
        <taxon>lamiids</taxon>
        <taxon>Lamiales</taxon>
        <taxon>Orobanchaceae</taxon>
        <taxon>Rehmannieae</taxon>
        <taxon>Rehmannia</taxon>
    </lineage>
</organism>
<dbReference type="Gene3D" id="3.80.10.10">
    <property type="entry name" value="Ribonuclease Inhibitor"/>
    <property type="match status" value="3"/>
</dbReference>
<dbReference type="PANTHER" id="PTHR13318:SF105">
    <property type="entry name" value="F-BOX_LRR-REPEAT PROTEIN 3"/>
    <property type="match status" value="1"/>
</dbReference>
<dbReference type="Pfam" id="PF18511">
    <property type="entry name" value="F-box_5"/>
    <property type="match status" value="1"/>
</dbReference>
<dbReference type="InterPro" id="IPR057207">
    <property type="entry name" value="FBXL15_LRR"/>
</dbReference>
<gene>
    <name evidence="3" type="ORF">DH2020_001711</name>
</gene>